<keyword evidence="3" id="KW-1185">Reference proteome</keyword>
<accession>A0A9P4Q875</accession>
<sequence length="218" mass="24189">MSAQTRSPERALKLQQYWILHSQLDNIRRRLSNGSSTSPPPSSAHDLNSYSPPASPKSSPSNSIDMSCSSESSSVETSPTLQARNGPLSSMPAFALPRPVTSQRSRRRHGSSRSPTVDPIPEHHVMHAAATFRGRHSSSSPSDSIENDQLFQINHDIKTTLTDLLNCEAVRHDSAMRLWVQTKLMDAELELKRQRKRRISAPSIVVSPVDEGDRRFSA</sequence>
<name>A0A9P4Q875_9PEZI</name>
<comment type="caution">
    <text evidence="2">The sequence shown here is derived from an EMBL/GenBank/DDBJ whole genome shotgun (WGS) entry which is preliminary data.</text>
</comment>
<organism evidence="2 3">
    <name type="scientific">Polychaeton citri CBS 116435</name>
    <dbReference type="NCBI Taxonomy" id="1314669"/>
    <lineage>
        <taxon>Eukaryota</taxon>
        <taxon>Fungi</taxon>
        <taxon>Dikarya</taxon>
        <taxon>Ascomycota</taxon>
        <taxon>Pezizomycotina</taxon>
        <taxon>Dothideomycetes</taxon>
        <taxon>Dothideomycetidae</taxon>
        <taxon>Capnodiales</taxon>
        <taxon>Capnodiaceae</taxon>
        <taxon>Polychaeton</taxon>
    </lineage>
</organism>
<evidence type="ECO:0000256" key="1">
    <source>
        <dbReference type="SAM" id="MobiDB-lite"/>
    </source>
</evidence>
<feature type="region of interest" description="Disordered" evidence="1">
    <location>
        <begin position="29"/>
        <end position="123"/>
    </location>
</feature>
<evidence type="ECO:0000313" key="3">
    <source>
        <dbReference type="Proteomes" id="UP000799441"/>
    </source>
</evidence>
<dbReference type="AlphaFoldDB" id="A0A9P4Q875"/>
<dbReference type="OrthoDB" id="4509729at2759"/>
<dbReference type="EMBL" id="MU003783">
    <property type="protein sequence ID" value="KAF2722388.1"/>
    <property type="molecule type" value="Genomic_DNA"/>
</dbReference>
<reference evidence="2" key="1">
    <citation type="journal article" date="2020" name="Stud. Mycol.">
        <title>101 Dothideomycetes genomes: a test case for predicting lifestyles and emergence of pathogens.</title>
        <authorList>
            <person name="Haridas S."/>
            <person name="Albert R."/>
            <person name="Binder M."/>
            <person name="Bloem J."/>
            <person name="Labutti K."/>
            <person name="Salamov A."/>
            <person name="Andreopoulos B."/>
            <person name="Baker S."/>
            <person name="Barry K."/>
            <person name="Bills G."/>
            <person name="Bluhm B."/>
            <person name="Cannon C."/>
            <person name="Castanera R."/>
            <person name="Culley D."/>
            <person name="Daum C."/>
            <person name="Ezra D."/>
            <person name="Gonzalez J."/>
            <person name="Henrissat B."/>
            <person name="Kuo A."/>
            <person name="Liang C."/>
            <person name="Lipzen A."/>
            <person name="Lutzoni F."/>
            <person name="Magnuson J."/>
            <person name="Mondo S."/>
            <person name="Nolan M."/>
            <person name="Ohm R."/>
            <person name="Pangilinan J."/>
            <person name="Park H.-J."/>
            <person name="Ramirez L."/>
            <person name="Alfaro M."/>
            <person name="Sun H."/>
            <person name="Tritt A."/>
            <person name="Yoshinaga Y."/>
            <person name="Zwiers L.-H."/>
            <person name="Turgeon B."/>
            <person name="Goodwin S."/>
            <person name="Spatafora J."/>
            <person name="Crous P."/>
            <person name="Grigoriev I."/>
        </authorList>
    </citation>
    <scope>NUCLEOTIDE SEQUENCE</scope>
    <source>
        <strain evidence="2">CBS 116435</strain>
    </source>
</reference>
<gene>
    <name evidence="2" type="ORF">K431DRAFT_338207</name>
</gene>
<proteinExistence type="predicted"/>
<dbReference type="Proteomes" id="UP000799441">
    <property type="component" value="Unassembled WGS sequence"/>
</dbReference>
<feature type="compositionally biased region" description="Low complexity" evidence="1">
    <location>
        <begin position="49"/>
        <end position="78"/>
    </location>
</feature>
<protein>
    <submittedName>
        <fullName evidence="2">Uncharacterized protein</fullName>
    </submittedName>
</protein>
<evidence type="ECO:0000313" key="2">
    <source>
        <dbReference type="EMBL" id="KAF2722388.1"/>
    </source>
</evidence>